<proteinExistence type="predicted"/>
<evidence type="ECO:0000313" key="3">
    <source>
        <dbReference type="Proteomes" id="UP000010445"/>
    </source>
</evidence>
<keyword evidence="1" id="KW-0472">Membrane</keyword>
<protein>
    <submittedName>
        <fullName evidence="2">Uncharacterized protein</fullName>
    </submittedName>
</protein>
<comment type="caution">
    <text evidence="2">The sequence shown here is derived from an EMBL/GenBank/DDBJ whole genome shotgun (WGS) entry which is preliminary data.</text>
</comment>
<evidence type="ECO:0000313" key="2">
    <source>
        <dbReference type="EMBL" id="EKX88586.1"/>
    </source>
</evidence>
<dbReference type="AlphaFoldDB" id="L1MCA5"/>
<dbReference type="Proteomes" id="UP000010445">
    <property type="component" value="Unassembled WGS sequence"/>
</dbReference>
<dbReference type="EMBL" id="AMEM01000037">
    <property type="protein sequence ID" value="EKX88586.1"/>
    <property type="molecule type" value="Genomic_DNA"/>
</dbReference>
<gene>
    <name evidence="2" type="ORF">HMPREF9997_02260</name>
</gene>
<accession>L1MCA5</accession>
<dbReference type="HOGENOM" id="CLU_2768793_0_0_11"/>
<evidence type="ECO:0000256" key="1">
    <source>
        <dbReference type="SAM" id="Phobius"/>
    </source>
</evidence>
<reference evidence="2 3" key="1">
    <citation type="submission" date="2012-05" db="EMBL/GenBank/DDBJ databases">
        <authorList>
            <person name="Weinstock G."/>
            <person name="Sodergren E."/>
            <person name="Lobos E.A."/>
            <person name="Fulton L."/>
            <person name="Fulton R."/>
            <person name="Courtney L."/>
            <person name="Fronick C."/>
            <person name="O'Laughlin M."/>
            <person name="Godfrey J."/>
            <person name="Wilson R.M."/>
            <person name="Miner T."/>
            <person name="Farmer C."/>
            <person name="Delehaunty K."/>
            <person name="Cordes M."/>
            <person name="Minx P."/>
            <person name="Tomlinson C."/>
            <person name="Chen J."/>
            <person name="Wollam A."/>
            <person name="Pepin K.H."/>
            <person name="Bhonagiri V."/>
            <person name="Zhang X."/>
            <person name="Suruliraj S."/>
            <person name="Warren W."/>
            <person name="Mitreva M."/>
            <person name="Mardis E.R."/>
            <person name="Wilson R.K."/>
        </authorList>
    </citation>
    <scope>NUCLEOTIDE SEQUENCE [LARGE SCALE GENOMIC DNA]</scope>
    <source>
        <strain evidence="2 3">F0235</strain>
    </source>
</reference>
<keyword evidence="1" id="KW-0812">Transmembrane</keyword>
<keyword evidence="1" id="KW-1133">Transmembrane helix</keyword>
<keyword evidence="3" id="KW-1185">Reference proteome</keyword>
<feature type="transmembrane region" description="Helical" evidence="1">
    <location>
        <begin position="21"/>
        <end position="42"/>
    </location>
</feature>
<organism evidence="2 3">
    <name type="scientific">Corynebacterium durum F0235</name>
    <dbReference type="NCBI Taxonomy" id="1035195"/>
    <lineage>
        <taxon>Bacteria</taxon>
        <taxon>Bacillati</taxon>
        <taxon>Actinomycetota</taxon>
        <taxon>Actinomycetes</taxon>
        <taxon>Mycobacteriales</taxon>
        <taxon>Corynebacteriaceae</taxon>
        <taxon>Corynebacterium</taxon>
    </lineage>
</organism>
<sequence length="69" mass="8096">MRSSPHNKRCSCNKRGYRREHTAACLPGVTQAFLALIVVIVVTHRDAPFFTIPFTPMRYRNWLRKQPPR</sequence>
<name>L1MCA5_9CORY</name>